<dbReference type="InterPro" id="IPR011712">
    <property type="entry name" value="Sig_transdc_His_kin_sub3_dim/P"/>
</dbReference>
<keyword evidence="3" id="KW-0902">Two-component regulatory system</keyword>
<keyword evidence="1 7" id="KW-0808">Transferase</keyword>
<dbReference type="CDD" id="cd00130">
    <property type="entry name" value="PAS"/>
    <property type="match status" value="1"/>
</dbReference>
<dbReference type="SMART" id="SM00091">
    <property type="entry name" value="PAS"/>
    <property type="match status" value="1"/>
</dbReference>
<accession>A0A5E4WE36</accession>
<feature type="domain" description="PAS" evidence="5">
    <location>
        <begin position="10"/>
        <end position="62"/>
    </location>
</feature>
<dbReference type="CDD" id="cd16917">
    <property type="entry name" value="HATPase_UhpB-NarQ-NarX-like"/>
    <property type="match status" value="1"/>
</dbReference>
<dbReference type="SUPFAM" id="SSF55874">
    <property type="entry name" value="ATPase domain of HSP90 chaperone/DNA topoisomerase II/histidine kinase"/>
    <property type="match status" value="1"/>
</dbReference>
<dbReference type="SMART" id="SM00387">
    <property type="entry name" value="HATPase_c"/>
    <property type="match status" value="1"/>
</dbReference>
<reference evidence="7 8" key="1">
    <citation type="submission" date="2019-08" db="EMBL/GenBank/DDBJ databases">
        <authorList>
            <person name="Peeters C."/>
        </authorList>
    </citation>
    <scope>NUCLEOTIDE SEQUENCE [LARGE SCALE GENOMIC DNA]</scope>
    <source>
        <strain evidence="7 8">LMG 31108</strain>
    </source>
</reference>
<evidence type="ECO:0000256" key="3">
    <source>
        <dbReference type="ARBA" id="ARBA00023012"/>
    </source>
</evidence>
<dbReference type="EMBL" id="CABPSB010000011">
    <property type="protein sequence ID" value="VVE23367.1"/>
    <property type="molecule type" value="Genomic_DNA"/>
</dbReference>
<keyword evidence="8" id="KW-1185">Reference proteome</keyword>
<proteinExistence type="predicted"/>
<dbReference type="InterPro" id="IPR000700">
    <property type="entry name" value="PAS-assoc_C"/>
</dbReference>
<dbReference type="Gene3D" id="3.30.565.10">
    <property type="entry name" value="Histidine kinase-like ATPase, C-terminal domain"/>
    <property type="match status" value="1"/>
</dbReference>
<dbReference type="InterPro" id="IPR003594">
    <property type="entry name" value="HATPase_dom"/>
</dbReference>
<feature type="domain" description="PAC" evidence="6">
    <location>
        <begin position="89"/>
        <end position="140"/>
    </location>
</feature>
<dbReference type="SUPFAM" id="SSF55785">
    <property type="entry name" value="PYP-like sensor domain (PAS domain)"/>
    <property type="match status" value="1"/>
</dbReference>
<protein>
    <submittedName>
        <fullName evidence="7">Histidine kinase</fullName>
        <ecNumber evidence="7">2.7.13.3</ecNumber>
    </submittedName>
</protein>
<dbReference type="NCBIfam" id="TIGR00229">
    <property type="entry name" value="sensory_box"/>
    <property type="match status" value="1"/>
</dbReference>
<gene>
    <name evidence="7" type="ORF">PAN31108_03248</name>
</gene>
<dbReference type="InterPro" id="IPR000014">
    <property type="entry name" value="PAS"/>
</dbReference>
<dbReference type="GO" id="GO:0000155">
    <property type="term" value="F:phosphorelay sensor kinase activity"/>
    <property type="evidence" value="ECO:0007669"/>
    <property type="project" value="InterPro"/>
</dbReference>
<evidence type="ECO:0000256" key="2">
    <source>
        <dbReference type="ARBA" id="ARBA00022777"/>
    </source>
</evidence>
<dbReference type="InterPro" id="IPR050482">
    <property type="entry name" value="Sensor_HK_TwoCompSys"/>
</dbReference>
<dbReference type="Gene3D" id="3.30.450.20">
    <property type="entry name" value="PAS domain"/>
    <property type="match status" value="1"/>
</dbReference>
<evidence type="ECO:0000313" key="7">
    <source>
        <dbReference type="EMBL" id="VVE23367.1"/>
    </source>
</evidence>
<evidence type="ECO:0000256" key="1">
    <source>
        <dbReference type="ARBA" id="ARBA00022679"/>
    </source>
</evidence>
<dbReference type="AlphaFoldDB" id="A0A5E4WE36"/>
<keyword evidence="4" id="KW-0175">Coiled coil</keyword>
<dbReference type="RefSeq" id="WP_246183997.1">
    <property type="nucleotide sequence ID" value="NZ_CABPSB010000011.1"/>
</dbReference>
<keyword evidence="2 7" id="KW-0418">Kinase</keyword>
<dbReference type="InterPro" id="IPR036890">
    <property type="entry name" value="HATPase_C_sf"/>
</dbReference>
<dbReference type="PANTHER" id="PTHR24421:SF59">
    <property type="entry name" value="OXYGEN SENSOR HISTIDINE KINASE NREB"/>
    <property type="match status" value="1"/>
</dbReference>
<dbReference type="Pfam" id="PF13426">
    <property type="entry name" value="PAS_9"/>
    <property type="match status" value="1"/>
</dbReference>
<dbReference type="PROSITE" id="PS50113">
    <property type="entry name" value="PAC"/>
    <property type="match status" value="1"/>
</dbReference>
<evidence type="ECO:0000259" key="6">
    <source>
        <dbReference type="PROSITE" id="PS50113"/>
    </source>
</evidence>
<dbReference type="Pfam" id="PF07730">
    <property type="entry name" value="HisKA_3"/>
    <property type="match status" value="1"/>
</dbReference>
<sequence length="385" mass="42876">MIADPAIHPPADWLALLLDSTGEGVYVIDTEGRCIFVNRAARDMLGWPASEIIGRNMHDLIHHSTLSGHTYPVCDCPIFDAFRRGTPCRVDDEVLWRADGTSFPAEYSSYPIFQNGEARGAVVTMNDITERKQSEESLRSAHALLERRVDERTRELRELANHLESVQETERKRIAREIHDELGSLLTAFKMDLNWIKRRAGDPLLQSALVDKCVSMGKSVDTAIDALGRIMTDLRPSILDHQGLWAALEWQANEWQHGVSDEIAAEFKMFVTKDVPSPEGGLAIAIFRIFQEILSNISRHSCATRASIRIDVDAPPDPVLYMQVSDNGIGARREALTDPRSYGVLGMRERAAFFGGSVRIESSENHGTTVRLVMPLKTLKTGGAS</sequence>
<evidence type="ECO:0000313" key="8">
    <source>
        <dbReference type="Proteomes" id="UP000406256"/>
    </source>
</evidence>
<feature type="coiled-coil region" evidence="4">
    <location>
        <begin position="142"/>
        <end position="169"/>
    </location>
</feature>
<dbReference type="PROSITE" id="PS50112">
    <property type="entry name" value="PAS"/>
    <property type="match status" value="1"/>
</dbReference>
<dbReference type="PANTHER" id="PTHR24421">
    <property type="entry name" value="NITRATE/NITRITE SENSOR PROTEIN NARX-RELATED"/>
    <property type="match status" value="1"/>
</dbReference>
<dbReference type="InterPro" id="IPR035965">
    <property type="entry name" value="PAS-like_dom_sf"/>
</dbReference>
<dbReference type="GO" id="GO:0046983">
    <property type="term" value="F:protein dimerization activity"/>
    <property type="evidence" value="ECO:0007669"/>
    <property type="project" value="InterPro"/>
</dbReference>
<dbReference type="EC" id="2.7.13.3" evidence="7"/>
<dbReference type="Gene3D" id="1.20.5.1930">
    <property type="match status" value="1"/>
</dbReference>
<name>A0A5E4WE36_9BURK</name>
<dbReference type="Pfam" id="PF02518">
    <property type="entry name" value="HATPase_c"/>
    <property type="match status" value="1"/>
</dbReference>
<dbReference type="Proteomes" id="UP000406256">
    <property type="component" value="Unassembled WGS sequence"/>
</dbReference>
<evidence type="ECO:0000259" key="5">
    <source>
        <dbReference type="PROSITE" id="PS50112"/>
    </source>
</evidence>
<dbReference type="GO" id="GO:0016020">
    <property type="term" value="C:membrane"/>
    <property type="evidence" value="ECO:0007669"/>
    <property type="project" value="InterPro"/>
</dbReference>
<organism evidence="7 8">
    <name type="scientific">Pandoraea anhela</name>
    <dbReference type="NCBI Taxonomy" id="2508295"/>
    <lineage>
        <taxon>Bacteria</taxon>
        <taxon>Pseudomonadati</taxon>
        <taxon>Pseudomonadota</taxon>
        <taxon>Betaproteobacteria</taxon>
        <taxon>Burkholderiales</taxon>
        <taxon>Burkholderiaceae</taxon>
        <taxon>Pandoraea</taxon>
    </lineage>
</organism>
<evidence type="ECO:0000256" key="4">
    <source>
        <dbReference type="SAM" id="Coils"/>
    </source>
</evidence>